<proteinExistence type="predicted"/>
<protein>
    <submittedName>
        <fullName evidence="1">Uncharacterized protein</fullName>
    </submittedName>
</protein>
<gene>
    <name evidence="1" type="ORF">LVIROSA_LOCUS25797</name>
</gene>
<organism evidence="1 2">
    <name type="scientific">Lactuca virosa</name>
    <dbReference type="NCBI Taxonomy" id="75947"/>
    <lineage>
        <taxon>Eukaryota</taxon>
        <taxon>Viridiplantae</taxon>
        <taxon>Streptophyta</taxon>
        <taxon>Embryophyta</taxon>
        <taxon>Tracheophyta</taxon>
        <taxon>Spermatophyta</taxon>
        <taxon>Magnoliopsida</taxon>
        <taxon>eudicotyledons</taxon>
        <taxon>Gunneridae</taxon>
        <taxon>Pentapetalae</taxon>
        <taxon>asterids</taxon>
        <taxon>campanulids</taxon>
        <taxon>Asterales</taxon>
        <taxon>Asteraceae</taxon>
        <taxon>Cichorioideae</taxon>
        <taxon>Cichorieae</taxon>
        <taxon>Lactucinae</taxon>
        <taxon>Lactuca</taxon>
    </lineage>
</organism>
<keyword evidence="2" id="KW-1185">Reference proteome</keyword>
<accession>A0AAU9NP01</accession>
<comment type="caution">
    <text evidence="1">The sequence shown here is derived from an EMBL/GenBank/DDBJ whole genome shotgun (WGS) entry which is preliminary data.</text>
</comment>
<dbReference type="EMBL" id="CAKMRJ010005085">
    <property type="protein sequence ID" value="CAH1439612.1"/>
    <property type="molecule type" value="Genomic_DNA"/>
</dbReference>
<name>A0AAU9NP01_9ASTR</name>
<sequence length="71" mass="8139">MDLASPYTTRPMISSFSDFLTRSPTDYECICVGFRIQLPISYSSVVDQQLNTSLSLKIANNQKFRRPNFDL</sequence>
<dbReference type="Proteomes" id="UP001157418">
    <property type="component" value="Unassembled WGS sequence"/>
</dbReference>
<evidence type="ECO:0000313" key="1">
    <source>
        <dbReference type="EMBL" id="CAH1439612.1"/>
    </source>
</evidence>
<evidence type="ECO:0000313" key="2">
    <source>
        <dbReference type="Proteomes" id="UP001157418"/>
    </source>
</evidence>
<reference evidence="1 2" key="1">
    <citation type="submission" date="2022-01" db="EMBL/GenBank/DDBJ databases">
        <authorList>
            <person name="Xiong W."/>
            <person name="Schranz E."/>
        </authorList>
    </citation>
    <scope>NUCLEOTIDE SEQUENCE [LARGE SCALE GENOMIC DNA]</scope>
</reference>
<dbReference type="AlphaFoldDB" id="A0AAU9NP01"/>